<evidence type="ECO:0000256" key="8">
    <source>
        <dbReference type="ARBA" id="ARBA00023136"/>
    </source>
</evidence>
<dbReference type="Pfam" id="PF02501">
    <property type="entry name" value="T2SSI"/>
    <property type="match status" value="1"/>
</dbReference>
<dbReference type="InterPro" id="IPR010052">
    <property type="entry name" value="T2SS_protein-GspI"/>
</dbReference>
<feature type="transmembrane region" description="Helical" evidence="9">
    <location>
        <begin position="30"/>
        <end position="52"/>
    </location>
</feature>
<protein>
    <recommendedName>
        <fullName evidence="9">Type II secretion system protein I</fullName>
        <shortName evidence="9">T2SS minor pseudopilin I</shortName>
    </recommendedName>
</protein>
<evidence type="ECO:0000256" key="6">
    <source>
        <dbReference type="ARBA" id="ARBA00022692"/>
    </source>
</evidence>
<keyword evidence="12" id="KW-1185">Reference proteome</keyword>
<keyword evidence="5 9" id="KW-0997">Cell inner membrane</keyword>
<dbReference type="PANTHER" id="PTHR38779">
    <property type="entry name" value="TYPE II SECRETION SYSTEM PROTEIN I-RELATED"/>
    <property type="match status" value="1"/>
</dbReference>
<comment type="PTM">
    <text evidence="9">Cleaved by prepilin peptidase.</text>
</comment>
<comment type="similarity">
    <text evidence="2 9">Belongs to the GSP I family.</text>
</comment>
<evidence type="ECO:0000256" key="2">
    <source>
        <dbReference type="ARBA" id="ARBA00008358"/>
    </source>
</evidence>
<comment type="subcellular location">
    <subcellularLocation>
        <location evidence="1 9">Cell inner membrane</location>
        <topology evidence="1 9">Single-pass membrane protein</topology>
    </subcellularLocation>
</comment>
<evidence type="ECO:0000256" key="5">
    <source>
        <dbReference type="ARBA" id="ARBA00022519"/>
    </source>
</evidence>
<sequence>MIKPIRYLFKNNAIKQYSNSKKSASINRGFTLIEVMLAMAIFAIAGVALLGVSDNNYRHISHLEEQMFANWVASNQLVESSLDKTWPPKNNKKGEVTMAGRTWYWKQKVIKTASNDLQSVVIEVRKNEDDELISASLMTYLSQEKP</sequence>
<keyword evidence="6 9" id="KW-0812">Transmembrane</keyword>
<dbReference type="Proteomes" id="UP000815846">
    <property type="component" value="Unassembled WGS sequence"/>
</dbReference>
<dbReference type="InterPro" id="IPR003413">
    <property type="entry name" value="T2SS_GspI_C"/>
</dbReference>
<evidence type="ECO:0000256" key="3">
    <source>
        <dbReference type="ARBA" id="ARBA00022475"/>
    </source>
</evidence>
<keyword evidence="8 9" id="KW-0472">Membrane</keyword>
<feature type="domain" description="Type II secretion system protein GspI C-terminal" evidence="10">
    <location>
        <begin position="63"/>
        <end position="141"/>
    </location>
</feature>
<dbReference type="PROSITE" id="PS00409">
    <property type="entry name" value="PROKAR_NTER_METHYL"/>
    <property type="match status" value="1"/>
</dbReference>
<dbReference type="SUPFAM" id="SSF54523">
    <property type="entry name" value="Pili subunits"/>
    <property type="match status" value="1"/>
</dbReference>
<name>A0ABY3N0W5_9GAMM</name>
<evidence type="ECO:0000256" key="9">
    <source>
        <dbReference type="RuleBase" id="RU368030"/>
    </source>
</evidence>
<gene>
    <name evidence="11" type="primary">gspI</name>
    <name evidence="11" type="ORF">CWS31_000925</name>
</gene>
<keyword evidence="3" id="KW-1003">Cell membrane</keyword>
<keyword evidence="4 9" id="KW-0488">Methylation</keyword>
<dbReference type="RefSeq" id="WP_101343277.1">
    <property type="nucleotide sequence ID" value="NZ_PJAI02000001.1"/>
</dbReference>
<evidence type="ECO:0000313" key="12">
    <source>
        <dbReference type="Proteomes" id="UP000815846"/>
    </source>
</evidence>
<dbReference type="InterPro" id="IPR045584">
    <property type="entry name" value="Pilin-like"/>
</dbReference>
<dbReference type="EMBL" id="PJAI02000001">
    <property type="protein sequence ID" value="TYK67129.1"/>
    <property type="molecule type" value="Genomic_DNA"/>
</dbReference>
<evidence type="ECO:0000256" key="4">
    <source>
        <dbReference type="ARBA" id="ARBA00022481"/>
    </source>
</evidence>
<comment type="caution">
    <text evidence="11">The sequence shown here is derived from an EMBL/GenBank/DDBJ whole genome shotgun (WGS) entry which is preliminary data.</text>
</comment>
<dbReference type="Pfam" id="PF07963">
    <property type="entry name" value="N_methyl"/>
    <property type="match status" value="1"/>
</dbReference>
<proteinExistence type="inferred from homology"/>
<accession>A0ABY3N0W5</accession>
<reference evidence="11 12" key="1">
    <citation type="submission" date="2019-08" db="EMBL/GenBank/DDBJ databases">
        <title>Microbe sample from Colwellia echini.</title>
        <authorList>
            <person name="Christiansen L."/>
            <person name="Pathiraja D."/>
            <person name="Schultz-Johansen M."/>
            <person name="Choi I.-G."/>
            <person name="Stougaard P."/>
        </authorList>
    </citation>
    <scope>NUCLEOTIDE SEQUENCE [LARGE SCALE GENOMIC DNA]</scope>
    <source>
        <strain evidence="11 12">A3</strain>
    </source>
</reference>
<dbReference type="InterPro" id="IPR012902">
    <property type="entry name" value="N_methyl_site"/>
</dbReference>
<dbReference type="NCBIfam" id="TIGR01707">
    <property type="entry name" value="gspI"/>
    <property type="match status" value="1"/>
</dbReference>
<evidence type="ECO:0000256" key="7">
    <source>
        <dbReference type="ARBA" id="ARBA00022989"/>
    </source>
</evidence>
<comment type="function">
    <text evidence="9">Component of the type II secretion system required for the energy-dependent secretion of extracellular factors such as proteases and toxins from the periplasm.</text>
</comment>
<keyword evidence="7 9" id="KW-1133">Transmembrane helix</keyword>
<evidence type="ECO:0000313" key="11">
    <source>
        <dbReference type="EMBL" id="TYK67129.1"/>
    </source>
</evidence>
<evidence type="ECO:0000259" key="10">
    <source>
        <dbReference type="Pfam" id="PF02501"/>
    </source>
</evidence>
<comment type="subunit">
    <text evidence="9">Type II secretion is composed of four main components: the outer membrane complex, the inner membrane complex, the cytoplasmic secretion ATPase and the periplasm-spanning pseudopilus.</text>
</comment>
<evidence type="ECO:0000256" key="1">
    <source>
        <dbReference type="ARBA" id="ARBA00004377"/>
    </source>
</evidence>
<dbReference type="NCBIfam" id="TIGR02532">
    <property type="entry name" value="IV_pilin_GFxxxE"/>
    <property type="match status" value="1"/>
</dbReference>
<dbReference type="PANTHER" id="PTHR38779:SF2">
    <property type="entry name" value="TYPE II SECRETION SYSTEM PROTEIN I-RELATED"/>
    <property type="match status" value="1"/>
</dbReference>
<organism evidence="11 12">
    <name type="scientific">Colwellia echini</name>
    <dbReference type="NCBI Taxonomy" id="1982103"/>
    <lineage>
        <taxon>Bacteria</taxon>
        <taxon>Pseudomonadati</taxon>
        <taxon>Pseudomonadota</taxon>
        <taxon>Gammaproteobacteria</taxon>
        <taxon>Alteromonadales</taxon>
        <taxon>Colwelliaceae</taxon>
        <taxon>Colwellia</taxon>
    </lineage>
</organism>
<dbReference type="Gene3D" id="3.30.1300.30">
    <property type="entry name" value="GSPII I/J protein-like"/>
    <property type="match status" value="1"/>
</dbReference>